<feature type="transmembrane region" description="Helical" evidence="1">
    <location>
        <begin position="49"/>
        <end position="70"/>
    </location>
</feature>
<dbReference type="EMBL" id="BAABCR010000012">
    <property type="protein sequence ID" value="GAA4027069.1"/>
    <property type="molecule type" value="Genomic_DNA"/>
</dbReference>
<sequence length="160" mass="18645">MEILLFVLFVCLGLILYQDLKFRKIHVAIPVVLFAMALYIFEEKTPYPYIIYILNLVFLSLILIFLVIYMSVKNKQFLNPFTNYFGLGDLLFYVAISPLFLTREYVLFFICSMVFSIFLQTGLKKIIKDTTVPLAGYSAFLLMLIVVKDLWLPLPKMTIL</sequence>
<keyword evidence="1" id="KW-0472">Membrane</keyword>
<keyword evidence="3" id="KW-1185">Reference proteome</keyword>
<evidence type="ECO:0000313" key="3">
    <source>
        <dbReference type="Proteomes" id="UP001500968"/>
    </source>
</evidence>
<keyword evidence="1" id="KW-0812">Transmembrane</keyword>
<gene>
    <name evidence="2" type="ORF">GCM10022386_08080</name>
</gene>
<keyword evidence="1" id="KW-1133">Transmembrane helix</keyword>
<accession>A0ABP7TJ52</accession>
<evidence type="ECO:0000256" key="1">
    <source>
        <dbReference type="SAM" id="Phobius"/>
    </source>
</evidence>
<comment type="caution">
    <text evidence="2">The sequence shown here is derived from an EMBL/GenBank/DDBJ whole genome shotgun (WGS) entry which is preliminary data.</text>
</comment>
<feature type="transmembrane region" description="Helical" evidence="1">
    <location>
        <begin position="131"/>
        <end position="151"/>
    </location>
</feature>
<dbReference type="Proteomes" id="UP001500968">
    <property type="component" value="Unassembled WGS sequence"/>
</dbReference>
<name>A0ABP7TJ52_9FLAO</name>
<reference evidence="3" key="1">
    <citation type="journal article" date="2019" name="Int. J. Syst. Evol. Microbiol.">
        <title>The Global Catalogue of Microorganisms (GCM) 10K type strain sequencing project: providing services to taxonomists for standard genome sequencing and annotation.</title>
        <authorList>
            <consortium name="The Broad Institute Genomics Platform"/>
            <consortium name="The Broad Institute Genome Sequencing Center for Infectious Disease"/>
            <person name="Wu L."/>
            <person name="Ma J."/>
        </authorList>
    </citation>
    <scope>NUCLEOTIDE SEQUENCE [LARGE SCALE GENOMIC DNA]</scope>
    <source>
        <strain evidence="3">JCM 17064</strain>
    </source>
</reference>
<organism evidence="2 3">
    <name type="scientific">Flavobacterium cheonhonense</name>
    <dbReference type="NCBI Taxonomy" id="706185"/>
    <lineage>
        <taxon>Bacteria</taxon>
        <taxon>Pseudomonadati</taxon>
        <taxon>Bacteroidota</taxon>
        <taxon>Flavobacteriia</taxon>
        <taxon>Flavobacteriales</taxon>
        <taxon>Flavobacteriaceae</taxon>
        <taxon>Flavobacterium</taxon>
    </lineage>
</organism>
<evidence type="ECO:0000313" key="2">
    <source>
        <dbReference type="EMBL" id="GAA4027069.1"/>
    </source>
</evidence>
<proteinExistence type="predicted"/>
<feature type="transmembrane region" description="Helical" evidence="1">
    <location>
        <begin position="25"/>
        <end position="42"/>
    </location>
</feature>
<protein>
    <submittedName>
        <fullName evidence="2">General secretion pathway protein</fullName>
    </submittedName>
</protein>
<dbReference type="RefSeq" id="WP_324692225.1">
    <property type="nucleotide sequence ID" value="NZ_BAABCR010000012.1"/>
</dbReference>
<feature type="transmembrane region" description="Helical" evidence="1">
    <location>
        <begin position="90"/>
        <end position="119"/>
    </location>
</feature>